<proteinExistence type="predicted"/>
<dbReference type="EMBL" id="GEEE01011546">
    <property type="protein sequence ID" value="JAP51679.1"/>
    <property type="molecule type" value="Transcribed_RNA"/>
</dbReference>
<accession>A0A0X3P3L7</accession>
<name>A0A0X3P3L7_SCHSO</name>
<protein>
    <submittedName>
        <fullName evidence="1">Uncharacterized protein</fullName>
    </submittedName>
</protein>
<organism evidence="1">
    <name type="scientific">Schistocephalus solidus</name>
    <name type="common">Tapeworm</name>
    <dbReference type="NCBI Taxonomy" id="70667"/>
    <lineage>
        <taxon>Eukaryota</taxon>
        <taxon>Metazoa</taxon>
        <taxon>Spiralia</taxon>
        <taxon>Lophotrochozoa</taxon>
        <taxon>Platyhelminthes</taxon>
        <taxon>Cestoda</taxon>
        <taxon>Eucestoda</taxon>
        <taxon>Diphyllobothriidea</taxon>
        <taxon>Diphyllobothriidae</taxon>
        <taxon>Schistocephalus</taxon>
    </lineage>
</organism>
<dbReference type="EMBL" id="GEEE01017195">
    <property type="protein sequence ID" value="JAP46030.1"/>
    <property type="molecule type" value="Transcribed_RNA"/>
</dbReference>
<gene>
    <name evidence="1" type="ORF">TR146199</name>
</gene>
<evidence type="ECO:0000313" key="1">
    <source>
        <dbReference type="EMBL" id="JAP46030.1"/>
    </source>
</evidence>
<reference evidence="1" key="1">
    <citation type="submission" date="2016-01" db="EMBL/GenBank/DDBJ databases">
        <title>Reference transcriptome for the parasite Schistocephalus solidus: insights into the molecular evolution of parasitism.</title>
        <authorList>
            <person name="Hebert F.O."/>
            <person name="Grambauer S."/>
            <person name="Barber I."/>
            <person name="Landry C.R."/>
            <person name="Aubin-Horth N."/>
        </authorList>
    </citation>
    <scope>NUCLEOTIDE SEQUENCE</scope>
</reference>
<sequence>MIMPDLFVLHEVANFTPTRAVINDSISGQLDQFASSTTTTKHRRSKPTSIAWRTMLIWLHFNASKQATVQDRRQQHRARKADDEDRAQTTFYFFRMTGDVLTIRLQRLRTPIRNNVNVL</sequence>
<dbReference type="AlphaFoldDB" id="A0A0X3P3L7"/>